<reference evidence="3 4" key="1">
    <citation type="submission" date="2019-09" db="EMBL/GenBank/DDBJ databases">
        <title>Actinomadura physcomitrii sp. nov., a novel actinomycete isolated from moss [Physcomitrium sphaericum (Ludw) Fuernr].</title>
        <authorList>
            <person name="Liu C."/>
            <person name="Zhuang X."/>
        </authorList>
    </citation>
    <scope>NUCLEOTIDE SEQUENCE [LARGE SCALE GENOMIC DNA]</scope>
    <source>
        <strain evidence="3 4">CYP1-1B</strain>
    </source>
</reference>
<dbReference type="Pfam" id="PF09084">
    <property type="entry name" value="NMT1"/>
    <property type="match status" value="1"/>
</dbReference>
<feature type="chain" id="PRO_5026863829" evidence="1">
    <location>
        <begin position="36"/>
        <end position="361"/>
    </location>
</feature>
<evidence type="ECO:0000313" key="3">
    <source>
        <dbReference type="EMBL" id="KAB2367674.1"/>
    </source>
</evidence>
<dbReference type="Gene3D" id="3.40.190.10">
    <property type="entry name" value="Periplasmic binding protein-like II"/>
    <property type="match status" value="2"/>
</dbReference>
<dbReference type="SUPFAM" id="SSF53850">
    <property type="entry name" value="Periplasmic binding protein-like II"/>
    <property type="match status" value="1"/>
</dbReference>
<dbReference type="RefSeq" id="WP_151545143.1">
    <property type="nucleotide sequence ID" value="NZ_WBMR01000181.1"/>
</dbReference>
<dbReference type="GO" id="GO:0009228">
    <property type="term" value="P:thiamine biosynthetic process"/>
    <property type="evidence" value="ECO:0007669"/>
    <property type="project" value="InterPro"/>
</dbReference>
<evidence type="ECO:0000256" key="1">
    <source>
        <dbReference type="SAM" id="SignalP"/>
    </source>
</evidence>
<gene>
    <name evidence="3" type="ORF">F9B16_38360</name>
</gene>
<keyword evidence="1" id="KW-0732">Signal</keyword>
<proteinExistence type="predicted"/>
<name>A0A6L3VGS8_9ACTN</name>
<protein>
    <submittedName>
        <fullName evidence="3">ABC transporter substrate-binding protein</fullName>
    </submittedName>
</protein>
<sequence>MHIPFAAVRTARRSRRGRRALTGAALALTAALALAACGDSGPEKDASGRTKVTVRTDVFYTGAVLPLIVGVEKGIYTKHGLNVTLNPGKGSATTLQTVANGSDDIGYADAGALVQAVGKHMPVKMVAGMVQKSPLAVFARKDSGITGAKDLAGKTAGFTAGSAPETVFPAFAKATGLDPDSVKLNKVDVPTRDSLFVQGKTQFTFGLLNVTEPNMKVKCKCDLTVLGYADSGLDVLSSGIVTSKKFADGDAGTLRKFLAATAEAVQTTNADTDAAVESFFRFVKTTSLSKEVVKQQWLASAKLLTTDRTKGQPFGCTSADDWKSTIRVMEQYGGVDPGKITPADAASNAFLSGCSDAFGGK</sequence>
<organism evidence="3 4">
    <name type="scientific">Actinomadura montaniterrae</name>
    <dbReference type="NCBI Taxonomy" id="1803903"/>
    <lineage>
        <taxon>Bacteria</taxon>
        <taxon>Bacillati</taxon>
        <taxon>Actinomycetota</taxon>
        <taxon>Actinomycetes</taxon>
        <taxon>Streptosporangiales</taxon>
        <taxon>Thermomonosporaceae</taxon>
        <taxon>Actinomadura</taxon>
    </lineage>
</organism>
<dbReference type="OrthoDB" id="286202at2"/>
<dbReference type="AlphaFoldDB" id="A0A6L3VGS8"/>
<dbReference type="EMBL" id="WBMR01000181">
    <property type="protein sequence ID" value="KAB2367674.1"/>
    <property type="molecule type" value="Genomic_DNA"/>
</dbReference>
<comment type="caution">
    <text evidence="3">The sequence shown here is derived from an EMBL/GenBank/DDBJ whole genome shotgun (WGS) entry which is preliminary data.</text>
</comment>
<accession>A0A6L3VGS8</accession>
<dbReference type="InterPro" id="IPR027939">
    <property type="entry name" value="NMT1/THI5"/>
</dbReference>
<dbReference type="InterPro" id="IPR015168">
    <property type="entry name" value="SsuA/THI5"/>
</dbReference>
<evidence type="ECO:0000259" key="2">
    <source>
        <dbReference type="Pfam" id="PF09084"/>
    </source>
</evidence>
<dbReference type="PANTHER" id="PTHR31528">
    <property type="entry name" value="4-AMINO-5-HYDROXYMETHYL-2-METHYLPYRIMIDINE PHOSPHATE SYNTHASE THI11-RELATED"/>
    <property type="match status" value="1"/>
</dbReference>
<feature type="signal peptide" evidence="1">
    <location>
        <begin position="1"/>
        <end position="35"/>
    </location>
</feature>
<evidence type="ECO:0000313" key="4">
    <source>
        <dbReference type="Proteomes" id="UP000483004"/>
    </source>
</evidence>
<dbReference type="Proteomes" id="UP000483004">
    <property type="component" value="Unassembled WGS sequence"/>
</dbReference>
<feature type="domain" description="SsuA/THI5-like" evidence="2">
    <location>
        <begin position="65"/>
        <end position="274"/>
    </location>
</feature>
<dbReference type="PANTHER" id="PTHR31528:SF15">
    <property type="entry name" value="RIBOFLAVIN-BINDING PROTEIN RIBY"/>
    <property type="match status" value="1"/>
</dbReference>
<keyword evidence="4" id="KW-1185">Reference proteome</keyword>